<dbReference type="EMBL" id="CP104064">
    <property type="protein sequence ID" value="WAH38823.1"/>
    <property type="molecule type" value="Genomic_DNA"/>
</dbReference>
<gene>
    <name evidence="1" type="ORF">NZD86_10255</name>
</gene>
<dbReference type="RefSeq" id="WP_268046415.1">
    <property type="nucleotide sequence ID" value="NZ_CP104064.1"/>
</dbReference>
<dbReference type="Proteomes" id="UP001164803">
    <property type="component" value="Chromosome"/>
</dbReference>
<name>A0ABY6Z8G4_9BACL</name>
<accession>A0ABY6Z8G4</accession>
<proteinExistence type="predicted"/>
<protein>
    <submittedName>
        <fullName evidence="1">Uncharacterized protein</fullName>
    </submittedName>
</protein>
<reference evidence="1" key="1">
    <citation type="submission" date="2022-08" db="EMBL/GenBank/DDBJ databases">
        <title>Alicyclobacillus dauci DSM2870, complete genome.</title>
        <authorList>
            <person name="Wang Q."/>
            <person name="Cai R."/>
            <person name="Wang Z."/>
        </authorList>
    </citation>
    <scope>NUCLEOTIDE SEQUENCE</scope>
    <source>
        <strain evidence="1">DSM 28700</strain>
    </source>
</reference>
<evidence type="ECO:0000313" key="2">
    <source>
        <dbReference type="Proteomes" id="UP001164803"/>
    </source>
</evidence>
<keyword evidence="2" id="KW-1185">Reference proteome</keyword>
<sequence length="104" mass="11762">MDTPVTGNNDTVNFEFQTFVSSDYQGHQINEAMPTRGYIVYNDRRKDFGFGAFGVSDSYTIDYDVLNQIRAKHGAFMDDIVRAGGFNLNGEWHDVDGNGEILKR</sequence>
<organism evidence="1 2">
    <name type="scientific">Alicyclobacillus dauci</name>
    <dbReference type="NCBI Taxonomy" id="1475485"/>
    <lineage>
        <taxon>Bacteria</taxon>
        <taxon>Bacillati</taxon>
        <taxon>Bacillota</taxon>
        <taxon>Bacilli</taxon>
        <taxon>Bacillales</taxon>
        <taxon>Alicyclobacillaceae</taxon>
        <taxon>Alicyclobacillus</taxon>
    </lineage>
</organism>
<evidence type="ECO:0000313" key="1">
    <source>
        <dbReference type="EMBL" id="WAH38823.1"/>
    </source>
</evidence>